<proteinExistence type="predicted"/>
<accession>A0ABS1MLM7</accession>
<evidence type="ECO:0000313" key="3">
    <source>
        <dbReference type="EMBL" id="MBL1088215.1"/>
    </source>
</evidence>
<organism evidence="3 4">
    <name type="scientific">Streptomyces siderophoricus</name>
    <dbReference type="NCBI Taxonomy" id="2802281"/>
    <lineage>
        <taxon>Bacteria</taxon>
        <taxon>Bacillati</taxon>
        <taxon>Actinomycetota</taxon>
        <taxon>Actinomycetes</taxon>
        <taxon>Kitasatosporales</taxon>
        <taxon>Streptomycetaceae</taxon>
        <taxon>Streptomyces</taxon>
    </lineage>
</organism>
<evidence type="ECO:0000313" key="4">
    <source>
        <dbReference type="Proteomes" id="UP000629371"/>
    </source>
</evidence>
<gene>
    <name evidence="3" type="ORF">JK360_02190</name>
</gene>
<reference evidence="3 4" key="1">
    <citation type="submission" date="2021-01" db="EMBL/GenBank/DDBJ databases">
        <title>WGS of actinomycetes isolated from Thailand.</title>
        <authorList>
            <person name="Thawai C."/>
        </authorList>
    </citation>
    <scope>NUCLEOTIDE SEQUENCE [LARGE SCALE GENOMIC DNA]</scope>
    <source>
        <strain evidence="3 4">CH9-7</strain>
    </source>
</reference>
<dbReference type="RefSeq" id="WP_051822940.1">
    <property type="nucleotide sequence ID" value="NZ_JAERRI010000001.1"/>
</dbReference>
<name>A0ABS1MLM7_9ACTN</name>
<evidence type="ECO:0000256" key="2">
    <source>
        <dbReference type="SAM" id="SignalP"/>
    </source>
</evidence>
<keyword evidence="4" id="KW-1185">Reference proteome</keyword>
<sequence>MRKIGRIVSVALGAGALVLSAVGAASAEGGRSAYDPFGLGHRQCGAPSFSLLFPSRNDCRTFLFIDNERFTDAHRRYSRFDFHQRLDGSTISGDLINDLGGRGRGRGGR</sequence>
<keyword evidence="2" id="KW-0732">Signal</keyword>
<dbReference type="Proteomes" id="UP000629371">
    <property type="component" value="Unassembled WGS sequence"/>
</dbReference>
<evidence type="ECO:0000256" key="1">
    <source>
        <dbReference type="SAM" id="MobiDB-lite"/>
    </source>
</evidence>
<feature type="signal peptide" evidence="2">
    <location>
        <begin position="1"/>
        <end position="27"/>
    </location>
</feature>
<comment type="caution">
    <text evidence="3">The sequence shown here is derived from an EMBL/GenBank/DDBJ whole genome shotgun (WGS) entry which is preliminary data.</text>
</comment>
<protein>
    <submittedName>
        <fullName evidence="3">Uncharacterized protein</fullName>
    </submittedName>
</protein>
<feature type="chain" id="PRO_5047486205" evidence="2">
    <location>
        <begin position="28"/>
        <end position="109"/>
    </location>
</feature>
<dbReference type="EMBL" id="JAERRI010000001">
    <property type="protein sequence ID" value="MBL1088215.1"/>
    <property type="molecule type" value="Genomic_DNA"/>
</dbReference>
<feature type="region of interest" description="Disordered" evidence="1">
    <location>
        <begin position="89"/>
        <end position="109"/>
    </location>
</feature>